<proteinExistence type="predicted"/>
<dbReference type="EMBL" id="MZ234029">
    <property type="protein sequence ID" value="USL86328.1"/>
    <property type="molecule type" value="Genomic_DNA"/>
</dbReference>
<organism evidence="1 2">
    <name type="scientific">Escherichia phage vB_EcoS-CHD5UKE2</name>
    <dbReference type="NCBI Taxonomy" id="2865806"/>
    <lineage>
        <taxon>Viruses</taxon>
        <taxon>Duplodnaviria</taxon>
        <taxon>Heunggongvirae</taxon>
        <taxon>Uroviricota</taxon>
        <taxon>Caudoviricetes</taxon>
        <taxon>Dhillonvirus</taxon>
        <taxon>Dhillonvirus CHD5UKE2</taxon>
    </lineage>
</organism>
<evidence type="ECO:0000313" key="1">
    <source>
        <dbReference type="EMBL" id="USL86328.1"/>
    </source>
</evidence>
<keyword evidence="2" id="KW-1185">Reference proteome</keyword>
<protein>
    <submittedName>
        <fullName evidence="1">Uncharacterized protein</fullName>
    </submittedName>
</protein>
<accession>A0A9E7SHT1</accession>
<reference evidence="1" key="1">
    <citation type="submission" date="2021-05" db="EMBL/GenBank/DDBJ databases">
        <title>Naturally bred epsilon2 phages have an improved host range and effectivity in uropathogenic E. coli over their ancestor phages.</title>
        <authorList>
            <person name="Saez D."/>
            <person name="Loose M."/>
            <person name="Mutti M."/>
            <person name="Visram Z."/>
            <person name="Hitzenhammer E."/>
            <person name="Dippel D."/>
            <person name="Tisakova L."/>
            <person name="Schertler S."/>
            <person name="Wittmann J."/>
            <person name="Corsini L."/>
            <person name="Wagenlehner F."/>
        </authorList>
    </citation>
    <scope>NUCLEOTIDE SEQUENCE</scope>
</reference>
<sequence length="51" mass="5958">MGRGPRRCLPVCCAMARQREDSRSLHRLLYAMAHRIRWGIRHRLRSSGVAI</sequence>
<evidence type="ECO:0000313" key="2">
    <source>
        <dbReference type="Proteomes" id="UP001057242"/>
    </source>
</evidence>
<gene>
    <name evidence="1" type="ORF">CHD5UKE2_003</name>
</gene>
<dbReference type="Proteomes" id="UP001057242">
    <property type="component" value="Segment"/>
</dbReference>
<name>A0A9E7SHT1_9CAUD</name>